<reference evidence="1 2" key="1">
    <citation type="submission" date="2020-04" db="EMBL/GenBank/DDBJ databases">
        <title>Hymenobacter polaris sp. nov., isolated from Arctic soil.</title>
        <authorList>
            <person name="Dahal R.H."/>
        </authorList>
    </citation>
    <scope>NUCLEOTIDE SEQUENCE [LARGE SCALE GENOMIC DNA]</scope>
    <source>
        <strain evidence="1 2">RP-2-7</strain>
    </source>
</reference>
<organism evidence="1 2">
    <name type="scientific">Hymenobacter polaris</name>
    <dbReference type="NCBI Taxonomy" id="2682546"/>
    <lineage>
        <taxon>Bacteria</taxon>
        <taxon>Pseudomonadati</taxon>
        <taxon>Bacteroidota</taxon>
        <taxon>Cytophagia</taxon>
        <taxon>Cytophagales</taxon>
        <taxon>Hymenobacteraceae</taxon>
        <taxon>Hymenobacter</taxon>
    </lineage>
</organism>
<name>A0A7Y0FMC7_9BACT</name>
<dbReference type="Proteomes" id="UP000559626">
    <property type="component" value="Unassembled WGS sequence"/>
</dbReference>
<proteinExistence type="predicted"/>
<evidence type="ECO:0000313" key="2">
    <source>
        <dbReference type="Proteomes" id="UP000559626"/>
    </source>
</evidence>
<sequence length="459" mass="49238">MALLRTMTFGELTPVQSSSNLTSAWRHLLGLVGLVMLVGACSADITGIGVGLPDANANTGAYLVDTITVRASTVLRDSVPTSTSSYLLAGRYTDPLLGTLEARSFFRVGLSTTFTPDASYLLDSVVLVLKPDTYRYGDTTKTQTLFSIYPMKTPVSNTQVSYASPKYTKADFDSTTLLNEQAAPVRRARPNLTTLRIRLKKSFGQSLLDAGQTGRIATQDEFQAFFPGLAVLPGATDNAALVRMSATSTDAGLFLYYHTAADASTEQNITLQIATGNGHYFQVRANRRTGSVGAALPTQPLQKVSASLTGEQTFVEGALGLQTKLEFPYLSSIRQFGQNLTITNAQITAQVPATSLTPYLPTPPSFNIYLSNANNQPVSTTTYATANYTPGVSTLTGLDQGTYNWTITSYVQAVLANTTPNNGMLLASGTPELPTRVALGSQRSVLNKLQLRLYLISLN</sequence>
<keyword evidence="2" id="KW-1185">Reference proteome</keyword>
<dbReference type="Pfam" id="PF14092">
    <property type="entry name" value="DUF4270"/>
    <property type="match status" value="1"/>
</dbReference>
<dbReference type="EMBL" id="JABBGH010000001">
    <property type="protein sequence ID" value="NML65371.1"/>
    <property type="molecule type" value="Genomic_DNA"/>
</dbReference>
<comment type="caution">
    <text evidence="1">The sequence shown here is derived from an EMBL/GenBank/DDBJ whole genome shotgun (WGS) entry which is preliminary data.</text>
</comment>
<accession>A0A7Y0FMC7</accession>
<dbReference type="RefSeq" id="WP_169530625.1">
    <property type="nucleotide sequence ID" value="NZ_JABBGH010000001.1"/>
</dbReference>
<gene>
    <name evidence="1" type="ORF">HHL22_09165</name>
</gene>
<dbReference type="AlphaFoldDB" id="A0A7Y0FMC7"/>
<protein>
    <submittedName>
        <fullName evidence="1">DUF4270 domain-containing protein</fullName>
    </submittedName>
</protein>
<dbReference type="InterPro" id="IPR025366">
    <property type="entry name" value="DUF4270"/>
</dbReference>
<evidence type="ECO:0000313" key="1">
    <source>
        <dbReference type="EMBL" id="NML65371.1"/>
    </source>
</evidence>